<keyword evidence="3" id="KW-0418">Kinase</keyword>
<protein>
    <recommendedName>
        <fullName evidence="5">DAGKc domain-containing protein</fullName>
    </recommendedName>
</protein>
<keyword evidence="2" id="KW-0547">Nucleotide-binding</keyword>
<dbReference type="PANTHER" id="PTHR12358">
    <property type="entry name" value="SPHINGOSINE KINASE"/>
    <property type="match status" value="1"/>
</dbReference>
<dbReference type="AlphaFoldDB" id="X0VFP6"/>
<keyword evidence="1" id="KW-0808">Transferase</keyword>
<accession>X0VFP6</accession>
<dbReference type="Gene3D" id="3.40.50.10330">
    <property type="entry name" value="Probable inorganic polyphosphate/atp-NAD kinase, domain 1"/>
    <property type="match status" value="1"/>
</dbReference>
<dbReference type="SMART" id="SM00046">
    <property type="entry name" value="DAGKc"/>
    <property type="match status" value="1"/>
</dbReference>
<gene>
    <name evidence="6" type="ORF">S01H1_46868</name>
</gene>
<dbReference type="PANTHER" id="PTHR12358:SF54">
    <property type="entry name" value="SPHINGOSINE KINASE RELATED PROTEIN"/>
    <property type="match status" value="1"/>
</dbReference>
<reference evidence="6" key="1">
    <citation type="journal article" date="2014" name="Front. Microbiol.">
        <title>High frequency of phylogenetically diverse reductive dehalogenase-homologous genes in deep subseafloor sedimentary metagenomes.</title>
        <authorList>
            <person name="Kawai M."/>
            <person name="Futagami T."/>
            <person name="Toyoda A."/>
            <person name="Takaki Y."/>
            <person name="Nishi S."/>
            <person name="Hori S."/>
            <person name="Arai W."/>
            <person name="Tsubouchi T."/>
            <person name="Morono Y."/>
            <person name="Uchiyama I."/>
            <person name="Ito T."/>
            <person name="Fujiyama A."/>
            <person name="Inagaki F."/>
            <person name="Takami H."/>
        </authorList>
    </citation>
    <scope>NUCLEOTIDE SEQUENCE</scope>
    <source>
        <strain evidence="6">Expedition CK06-06</strain>
    </source>
</reference>
<proteinExistence type="predicted"/>
<evidence type="ECO:0000256" key="2">
    <source>
        <dbReference type="ARBA" id="ARBA00022741"/>
    </source>
</evidence>
<dbReference type="GO" id="GO:0016301">
    <property type="term" value="F:kinase activity"/>
    <property type="evidence" value="ECO:0007669"/>
    <property type="project" value="UniProtKB-KW"/>
</dbReference>
<dbReference type="InterPro" id="IPR001206">
    <property type="entry name" value="Diacylglycerol_kinase_cat_dom"/>
</dbReference>
<dbReference type="GO" id="GO:0005524">
    <property type="term" value="F:ATP binding"/>
    <property type="evidence" value="ECO:0007669"/>
    <property type="project" value="UniProtKB-KW"/>
</dbReference>
<evidence type="ECO:0000259" key="5">
    <source>
        <dbReference type="PROSITE" id="PS50146"/>
    </source>
</evidence>
<keyword evidence="4" id="KW-0067">ATP-binding</keyword>
<dbReference type="InterPro" id="IPR045540">
    <property type="entry name" value="YegS/DAGK_C"/>
</dbReference>
<evidence type="ECO:0000256" key="1">
    <source>
        <dbReference type="ARBA" id="ARBA00022679"/>
    </source>
</evidence>
<name>X0VFP6_9ZZZZ</name>
<feature type="non-terminal residue" evidence="6">
    <location>
        <position position="243"/>
    </location>
</feature>
<dbReference type="InterPro" id="IPR050187">
    <property type="entry name" value="Lipid_Phosphate_FormReg"/>
</dbReference>
<dbReference type="Pfam" id="PF00781">
    <property type="entry name" value="DAGK_cat"/>
    <property type="match status" value="1"/>
</dbReference>
<evidence type="ECO:0000256" key="3">
    <source>
        <dbReference type="ARBA" id="ARBA00022777"/>
    </source>
</evidence>
<dbReference type="PROSITE" id="PS50146">
    <property type="entry name" value="DAGK"/>
    <property type="match status" value="1"/>
</dbReference>
<dbReference type="InterPro" id="IPR017438">
    <property type="entry name" value="ATP-NAD_kinase_N"/>
</dbReference>
<dbReference type="EMBL" id="BARS01030027">
    <property type="protein sequence ID" value="GAG17079.1"/>
    <property type="molecule type" value="Genomic_DNA"/>
</dbReference>
<dbReference type="InterPro" id="IPR016064">
    <property type="entry name" value="NAD/diacylglycerol_kinase_sf"/>
</dbReference>
<comment type="caution">
    <text evidence="6">The sequence shown here is derived from an EMBL/GenBank/DDBJ whole genome shotgun (WGS) entry which is preliminary data.</text>
</comment>
<dbReference type="Gene3D" id="2.60.200.40">
    <property type="match status" value="1"/>
</dbReference>
<evidence type="ECO:0000256" key="4">
    <source>
        <dbReference type="ARBA" id="ARBA00022840"/>
    </source>
</evidence>
<organism evidence="6">
    <name type="scientific">marine sediment metagenome</name>
    <dbReference type="NCBI Taxonomy" id="412755"/>
    <lineage>
        <taxon>unclassified sequences</taxon>
        <taxon>metagenomes</taxon>
        <taxon>ecological metagenomes</taxon>
    </lineage>
</organism>
<dbReference type="SUPFAM" id="SSF111331">
    <property type="entry name" value="NAD kinase/diacylglycerol kinase-like"/>
    <property type="match status" value="1"/>
</dbReference>
<dbReference type="Pfam" id="PF19279">
    <property type="entry name" value="YegS_C"/>
    <property type="match status" value="1"/>
</dbReference>
<sequence>MPDLLLIVNPHSANGSTGRRWPAIEVKLRSLLPPFDVAFTERVGHATAIACEAAGRYGCIALVGGDGTVNEVANGLIADDRPLRSDLTLGVICRGTGSDFIRTLGIPRDLEGAAERLAMGNVREIDIGKIRYRSPDGSEAIRYFLNEADIGMGAVVCDRVNRSSKRLGGRLSFLRAILTTTLTYRSHPATLSLDGAPAQQVLLGNAWFANGQYSGGGIRMAPRARLDDGLLDVVCMGAMSLLQ</sequence>
<feature type="domain" description="DAGKc" evidence="5">
    <location>
        <begin position="1"/>
        <end position="134"/>
    </location>
</feature>
<evidence type="ECO:0000313" key="6">
    <source>
        <dbReference type="EMBL" id="GAG17079.1"/>
    </source>
</evidence>